<proteinExistence type="predicted"/>
<dbReference type="Proteomes" id="UP000295361">
    <property type="component" value="Unassembled WGS sequence"/>
</dbReference>
<evidence type="ECO:0000259" key="3">
    <source>
        <dbReference type="PROSITE" id="PS51186"/>
    </source>
</evidence>
<gene>
    <name evidence="4" type="ORF">DES47_101350</name>
</gene>
<keyword evidence="1 4" id="KW-0808">Transferase</keyword>
<dbReference type="Gene3D" id="3.40.630.30">
    <property type="match status" value="1"/>
</dbReference>
<evidence type="ECO:0000256" key="1">
    <source>
        <dbReference type="ARBA" id="ARBA00022679"/>
    </source>
</evidence>
<dbReference type="PROSITE" id="PS51186">
    <property type="entry name" value="GNAT"/>
    <property type="match status" value="1"/>
</dbReference>
<dbReference type="RefSeq" id="WP_133698935.1">
    <property type="nucleotide sequence ID" value="NZ_SNXS01000001.1"/>
</dbReference>
<evidence type="ECO:0000313" key="5">
    <source>
        <dbReference type="Proteomes" id="UP000295361"/>
    </source>
</evidence>
<dbReference type="InterPro" id="IPR050832">
    <property type="entry name" value="Bact_Acetyltransf"/>
</dbReference>
<dbReference type="InterPro" id="IPR016181">
    <property type="entry name" value="Acyl_CoA_acyltransferase"/>
</dbReference>
<dbReference type="AlphaFoldDB" id="A0A4R6QT96"/>
<accession>A0A4R6QT96</accession>
<evidence type="ECO:0000256" key="2">
    <source>
        <dbReference type="ARBA" id="ARBA00023315"/>
    </source>
</evidence>
<dbReference type="InterPro" id="IPR000182">
    <property type="entry name" value="GNAT_dom"/>
</dbReference>
<protein>
    <submittedName>
        <fullName evidence="4">L-amino acid N-acyltransferase YncA</fullName>
    </submittedName>
</protein>
<name>A0A4R6QT96_9BURK</name>
<keyword evidence="2 4" id="KW-0012">Acyltransferase</keyword>
<organism evidence="4 5">
    <name type="scientific">Roseateles toxinivorans</name>
    <dbReference type="NCBI Taxonomy" id="270368"/>
    <lineage>
        <taxon>Bacteria</taxon>
        <taxon>Pseudomonadati</taxon>
        <taxon>Pseudomonadota</taxon>
        <taxon>Betaproteobacteria</taxon>
        <taxon>Burkholderiales</taxon>
        <taxon>Sphaerotilaceae</taxon>
        <taxon>Roseateles</taxon>
    </lineage>
</organism>
<sequence>MQISTREIGISGLGDSILLRPAVAADAPAVAELLLLSRKTFLPYLPRVHSDADMHQWVSGTLIPSGGVSVAISDQGTMLAVLALSRDEAGLGWVNQLYLHPDAILRGLGSVLLTEAMQLLGPTIRLYTFQLNTGARRFYQRHGFEAIALTDGQGNEERCPDVLFEWRGMAPDCIRPT</sequence>
<dbReference type="OrthoDB" id="8595358at2"/>
<dbReference type="Pfam" id="PF00583">
    <property type="entry name" value="Acetyltransf_1"/>
    <property type="match status" value="1"/>
</dbReference>
<dbReference type="EMBL" id="SNXS01000001">
    <property type="protein sequence ID" value="TDP74293.1"/>
    <property type="molecule type" value="Genomic_DNA"/>
</dbReference>
<dbReference type="SUPFAM" id="SSF55729">
    <property type="entry name" value="Acyl-CoA N-acyltransferases (Nat)"/>
    <property type="match status" value="1"/>
</dbReference>
<comment type="caution">
    <text evidence="4">The sequence shown here is derived from an EMBL/GenBank/DDBJ whole genome shotgun (WGS) entry which is preliminary data.</text>
</comment>
<reference evidence="4 5" key="1">
    <citation type="submission" date="2019-03" db="EMBL/GenBank/DDBJ databases">
        <title>Genomic Encyclopedia of Type Strains, Phase IV (KMG-IV): sequencing the most valuable type-strain genomes for metagenomic binning, comparative biology and taxonomic classification.</title>
        <authorList>
            <person name="Goeker M."/>
        </authorList>
    </citation>
    <scope>NUCLEOTIDE SEQUENCE [LARGE SCALE GENOMIC DNA]</scope>
    <source>
        <strain evidence="4 5">DSM 16998</strain>
    </source>
</reference>
<evidence type="ECO:0000313" key="4">
    <source>
        <dbReference type="EMBL" id="TDP74293.1"/>
    </source>
</evidence>
<dbReference type="GO" id="GO:0016747">
    <property type="term" value="F:acyltransferase activity, transferring groups other than amino-acyl groups"/>
    <property type="evidence" value="ECO:0007669"/>
    <property type="project" value="InterPro"/>
</dbReference>
<dbReference type="InParanoid" id="A0A4R6QT96"/>
<keyword evidence="5" id="KW-1185">Reference proteome</keyword>
<dbReference type="PANTHER" id="PTHR43877">
    <property type="entry name" value="AMINOALKYLPHOSPHONATE N-ACETYLTRANSFERASE-RELATED-RELATED"/>
    <property type="match status" value="1"/>
</dbReference>
<feature type="domain" description="N-acetyltransferase" evidence="3">
    <location>
        <begin position="17"/>
        <end position="162"/>
    </location>
</feature>